<proteinExistence type="predicted"/>
<feature type="region of interest" description="Disordered" evidence="1">
    <location>
        <begin position="197"/>
        <end position="222"/>
    </location>
</feature>
<protein>
    <submittedName>
        <fullName evidence="2">Uncharacterized protein</fullName>
    </submittedName>
</protein>
<dbReference type="GeneID" id="63767485"/>
<dbReference type="OrthoDB" id="4177740at2759"/>
<organism evidence="2 3">
    <name type="scientific">Aspergillus sydowii CBS 593.65</name>
    <dbReference type="NCBI Taxonomy" id="1036612"/>
    <lineage>
        <taxon>Eukaryota</taxon>
        <taxon>Fungi</taxon>
        <taxon>Dikarya</taxon>
        <taxon>Ascomycota</taxon>
        <taxon>Pezizomycotina</taxon>
        <taxon>Eurotiomycetes</taxon>
        <taxon>Eurotiomycetidae</taxon>
        <taxon>Eurotiales</taxon>
        <taxon>Aspergillaceae</taxon>
        <taxon>Aspergillus</taxon>
        <taxon>Aspergillus subgen. Nidulantes</taxon>
    </lineage>
</organism>
<gene>
    <name evidence="2" type="ORF">ASPSYDRAFT_84776</name>
</gene>
<dbReference type="AlphaFoldDB" id="A0A1L9TZV0"/>
<dbReference type="VEuPathDB" id="FungiDB:ASPSYDRAFT_84776"/>
<keyword evidence="3" id="KW-1185">Reference proteome</keyword>
<evidence type="ECO:0000256" key="1">
    <source>
        <dbReference type="SAM" id="MobiDB-lite"/>
    </source>
</evidence>
<evidence type="ECO:0000313" key="2">
    <source>
        <dbReference type="EMBL" id="OJJ64783.1"/>
    </source>
</evidence>
<evidence type="ECO:0000313" key="3">
    <source>
        <dbReference type="Proteomes" id="UP000184356"/>
    </source>
</evidence>
<dbReference type="EMBL" id="KV878582">
    <property type="protein sequence ID" value="OJJ64783.1"/>
    <property type="molecule type" value="Genomic_DNA"/>
</dbReference>
<dbReference type="RefSeq" id="XP_040708589.1">
    <property type="nucleotide sequence ID" value="XM_040851412.1"/>
</dbReference>
<accession>A0A1L9TZV0</accession>
<dbReference type="STRING" id="1036612.A0A1L9TZV0"/>
<name>A0A1L9TZV0_9EURO</name>
<dbReference type="Proteomes" id="UP000184356">
    <property type="component" value="Unassembled WGS sequence"/>
</dbReference>
<reference evidence="3" key="1">
    <citation type="journal article" date="2017" name="Genome Biol.">
        <title>Comparative genomics reveals high biological diversity and specific adaptations in the industrially and medically important fungal genus Aspergillus.</title>
        <authorList>
            <person name="de Vries R.P."/>
            <person name="Riley R."/>
            <person name="Wiebenga A."/>
            <person name="Aguilar-Osorio G."/>
            <person name="Amillis S."/>
            <person name="Uchima C.A."/>
            <person name="Anderluh G."/>
            <person name="Asadollahi M."/>
            <person name="Askin M."/>
            <person name="Barry K."/>
            <person name="Battaglia E."/>
            <person name="Bayram O."/>
            <person name="Benocci T."/>
            <person name="Braus-Stromeyer S.A."/>
            <person name="Caldana C."/>
            <person name="Canovas D."/>
            <person name="Cerqueira G.C."/>
            <person name="Chen F."/>
            <person name="Chen W."/>
            <person name="Choi C."/>
            <person name="Clum A."/>
            <person name="Dos Santos R.A."/>
            <person name="Damasio A.R."/>
            <person name="Diallinas G."/>
            <person name="Emri T."/>
            <person name="Fekete E."/>
            <person name="Flipphi M."/>
            <person name="Freyberg S."/>
            <person name="Gallo A."/>
            <person name="Gournas C."/>
            <person name="Habgood R."/>
            <person name="Hainaut M."/>
            <person name="Harispe M.L."/>
            <person name="Henrissat B."/>
            <person name="Hilden K.S."/>
            <person name="Hope R."/>
            <person name="Hossain A."/>
            <person name="Karabika E."/>
            <person name="Karaffa L."/>
            <person name="Karanyi Z."/>
            <person name="Krasevec N."/>
            <person name="Kuo A."/>
            <person name="Kusch H."/>
            <person name="LaButti K."/>
            <person name="Lagendijk E.L."/>
            <person name="Lapidus A."/>
            <person name="Levasseur A."/>
            <person name="Lindquist E."/>
            <person name="Lipzen A."/>
            <person name="Logrieco A.F."/>
            <person name="MacCabe A."/>
            <person name="Maekelae M.R."/>
            <person name="Malavazi I."/>
            <person name="Melin P."/>
            <person name="Meyer V."/>
            <person name="Mielnichuk N."/>
            <person name="Miskei M."/>
            <person name="Molnar A.P."/>
            <person name="Mule G."/>
            <person name="Ngan C.Y."/>
            <person name="Orejas M."/>
            <person name="Orosz E."/>
            <person name="Ouedraogo J.P."/>
            <person name="Overkamp K.M."/>
            <person name="Park H.-S."/>
            <person name="Perrone G."/>
            <person name="Piumi F."/>
            <person name="Punt P.J."/>
            <person name="Ram A.F."/>
            <person name="Ramon A."/>
            <person name="Rauscher S."/>
            <person name="Record E."/>
            <person name="Riano-Pachon D.M."/>
            <person name="Robert V."/>
            <person name="Roehrig J."/>
            <person name="Ruller R."/>
            <person name="Salamov A."/>
            <person name="Salih N.S."/>
            <person name="Samson R.A."/>
            <person name="Sandor E."/>
            <person name="Sanguinetti M."/>
            <person name="Schuetze T."/>
            <person name="Sepcic K."/>
            <person name="Shelest E."/>
            <person name="Sherlock G."/>
            <person name="Sophianopoulou V."/>
            <person name="Squina F.M."/>
            <person name="Sun H."/>
            <person name="Susca A."/>
            <person name="Todd R.B."/>
            <person name="Tsang A."/>
            <person name="Unkles S.E."/>
            <person name="van de Wiele N."/>
            <person name="van Rossen-Uffink D."/>
            <person name="Oliveira J.V."/>
            <person name="Vesth T.C."/>
            <person name="Visser J."/>
            <person name="Yu J.-H."/>
            <person name="Zhou M."/>
            <person name="Andersen M.R."/>
            <person name="Archer D.B."/>
            <person name="Baker S.E."/>
            <person name="Benoit I."/>
            <person name="Brakhage A.A."/>
            <person name="Braus G.H."/>
            <person name="Fischer R."/>
            <person name="Frisvad J.C."/>
            <person name="Goldman G.H."/>
            <person name="Houbraken J."/>
            <person name="Oakley B."/>
            <person name="Pocsi I."/>
            <person name="Scazzocchio C."/>
            <person name="Seiboth B."/>
            <person name="vanKuyk P.A."/>
            <person name="Wortman J."/>
            <person name="Dyer P.S."/>
            <person name="Grigoriev I.V."/>
        </authorList>
    </citation>
    <scope>NUCLEOTIDE SEQUENCE [LARGE SCALE GENOMIC DNA]</scope>
    <source>
        <strain evidence="3">CBS 593.65</strain>
    </source>
</reference>
<sequence length="350" mass="39918">MSLRSIYNSVPSINTTNINVPNLTNLFENTRVTEWNQHGQAQIRQGIRDEISKIFDKVYFSITPFIDSTTASELGIECKRLRLLPHGGNSQRQEHFFKSRPSNWLVLHPVDPEDRKTAGLIASINREWQNRIHNVGGNYSEAEMVSAALGYAFRLYERIAPFDDARSEDGTRDCADSYTLEEISGWVHLEKNTRLDKGKYMQPTPLPKPESRDEAPGPDSRANINPAAFEWSRLADAWMRDDSKPHRVFLLEHASHPEKELLRSEVLTVLGMIRERLAGHTLREHKIAPVMLISCMNGFAARIVQGHYSEGKLVLYKSDLFYFNIAGYREANIELFLRYLGSEPVGDTVS</sequence>